<keyword evidence="1" id="KW-0175">Coiled coil</keyword>
<feature type="coiled-coil region" evidence="1">
    <location>
        <begin position="168"/>
        <end position="195"/>
    </location>
</feature>
<sequence length="241" mass="28146">MSEETGLKLLGQHLAKVKLEAEEMRYRHKTEVVELNSQVTELQKQLDVCRSDIEEYKKQVKALEIQGTRKALFDEREQWKKLVESLRKDKKRLQQEREELKEALKNQSQSQVANISIDTNKDGNNNSDIKSNENSESESDYKKRARTISGNMNGGFDEAERIKFHSEINILQSELEQKNVEVEALKEKLDHELELKWERVQSMDSSWRKSLLDSFKEVLSPLPQSLRSEKEILIPAEDNDM</sequence>
<dbReference type="AlphaFoldDB" id="A0A7S3PFC1"/>
<evidence type="ECO:0000256" key="2">
    <source>
        <dbReference type="SAM" id="MobiDB-lite"/>
    </source>
</evidence>
<organism evidence="3">
    <name type="scientific">Aplanochytrium stocchinoi</name>
    <dbReference type="NCBI Taxonomy" id="215587"/>
    <lineage>
        <taxon>Eukaryota</taxon>
        <taxon>Sar</taxon>
        <taxon>Stramenopiles</taxon>
        <taxon>Bigyra</taxon>
        <taxon>Labyrinthulomycetes</taxon>
        <taxon>Thraustochytrida</taxon>
        <taxon>Thraustochytriidae</taxon>
        <taxon>Aplanochytrium</taxon>
    </lineage>
</organism>
<proteinExistence type="predicted"/>
<evidence type="ECO:0000313" key="3">
    <source>
        <dbReference type="EMBL" id="CAE0431426.1"/>
    </source>
</evidence>
<feature type="compositionally biased region" description="Polar residues" evidence="2">
    <location>
        <begin position="105"/>
        <end position="134"/>
    </location>
</feature>
<gene>
    <name evidence="3" type="ORF">ASTO00021_LOCUS1763</name>
</gene>
<protein>
    <submittedName>
        <fullName evidence="3">Uncharacterized protein</fullName>
    </submittedName>
</protein>
<accession>A0A7S3PFC1</accession>
<name>A0A7S3PFC1_9STRA</name>
<feature type="region of interest" description="Disordered" evidence="2">
    <location>
        <begin position="102"/>
        <end position="141"/>
    </location>
</feature>
<dbReference type="EMBL" id="HBIN01002645">
    <property type="protein sequence ID" value="CAE0431426.1"/>
    <property type="molecule type" value="Transcribed_RNA"/>
</dbReference>
<evidence type="ECO:0000256" key="1">
    <source>
        <dbReference type="SAM" id="Coils"/>
    </source>
</evidence>
<reference evidence="3" key="1">
    <citation type="submission" date="2021-01" db="EMBL/GenBank/DDBJ databases">
        <authorList>
            <person name="Corre E."/>
            <person name="Pelletier E."/>
            <person name="Niang G."/>
            <person name="Scheremetjew M."/>
            <person name="Finn R."/>
            <person name="Kale V."/>
            <person name="Holt S."/>
            <person name="Cochrane G."/>
            <person name="Meng A."/>
            <person name="Brown T."/>
            <person name="Cohen L."/>
        </authorList>
    </citation>
    <scope>NUCLEOTIDE SEQUENCE</scope>
    <source>
        <strain evidence="3">GSBS06</strain>
    </source>
</reference>